<dbReference type="AlphaFoldDB" id="A0A9B2JVQ8"/>
<gene>
    <name evidence="3" type="primary">LOC100649237</name>
</gene>
<dbReference type="SUPFAM" id="SSF51366">
    <property type="entry name" value="Ribulose-phoshate binding barrel"/>
    <property type="match status" value="1"/>
</dbReference>
<dbReference type="Proteomes" id="UP000835206">
    <property type="component" value="Chromosome 16"/>
</dbReference>
<comment type="similarity">
    <text evidence="1">Belongs to the BtpA family.</text>
</comment>
<evidence type="ECO:0000313" key="3">
    <source>
        <dbReference type="RefSeq" id="XP_012172979.1"/>
    </source>
</evidence>
<name>A0A9B2JVQ8_BOMTE</name>
<dbReference type="RefSeq" id="XP_012172979.1">
    <property type="nucleotide sequence ID" value="XM_012317589.3"/>
</dbReference>
<proteinExistence type="inferred from homology"/>
<sequence>MQQCSRYETADYSIKTSYAVKVRNMSRFYNFFKKGKCSVIGMIHVDALPGTPLYSGNTKKIISNAIKEAIIYSEYNIDGILVENMHDIPYVRPKDLTPETTAIMTRICTEVRKVLPENIPCGIQILAGCNKEAIAVAKAANLQFIRAEGFVFSHIADEGFTDACAGSLLRYRKQIDADDILILADIKKKHSSHAITSDVSLSETAKAAKFFLADGIILTGITTGDPVNVSEFTEIKQNSEIPVLIGSGVTKNNIKDYLSSDAVIVGSHFKISETWENRIDKEKVSSFMEKLKVLQNLQ</sequence>
<dbReference type="InterPro" id="IPR011060">
    <property type="entry name" value="RibuloseP-bd_barrel"/>
</dbReference>
<dbReference type="GeneID" id="100649237"/>
<dbReference type="PANTHER" id="PTHR21381">
    <property type="entry name" value="ZGC:162297"/>
    <property type="match status" value="1"/>
</dbReference>
<dbReference type="NCBIfam" id="TIGR00259">
    <property type="entry name" value="thylakoid_BtpA"/>
    <property type="match status" value="1"/>
</dbReference>
<evidence type="ECO:0000313" key="2">
    <source>
        <dbReference type="Proteomes" id="UP000835206"/>
    </source>
</evidence>
<dbReference type="Pfam" id="PF03437">
    <property type="entry name" value="BtpA"/>
    <property type="match status" value="1"/>
</dbReference>
<accession>A0A9B2JVQ8</accession>
<dbReference type="KEGG" id="bter:100649237"/>
<dbReference type="OrthoDB" id="10045006at2759"/>
<dbReference type="PIRSF" id="PIRSF005956">
    <property type="entry name" value="BtpA"/>
    <property type="match status" value="1"/>
</dbReference>
<dbReference type="PANTHER" id="PTHR21381:SF3">
    <property type="entry name" value="SGC REGION PROTEIN SGCQ-RELATED"/>
    <property type="match status" value="1"/>
</dbReference>
<evidence type="ECO:0000256" key="1">
    <source>
        <dbReference type="ARBA" id="ARBA00006007"/>
    </source>
</evidence>
<reference evidence="3" key="1">
    <citation type="submission" date="2025-08" db="UniProtKB">
        <authorList>
            <consortium name="RefSeq"/>
        </authorList>
    </citation>
    <scope>IDENTIFICATION</scope>
</reference>
<protein>
    <submittedName>
        <fullName evidence="3">Uncharacterized protein F13E9.13, mitochondrial isoform X1</fullName>
    </submittedName>
</protein>
<organism evidence="2 3">
    <name type="scientific">Bombus terrestris</name>
    <name type="common">Buff-tailed bumblebee</name>
    <name type="synonym">Apis terrestris</name>
    <dbReference type="NCBI Taxonomy" id="30195"/>
    <lineage>
        <taxon>Eukaryota</taxon>
        <taxon>Metazoa</taxon>
        <taxon>Ecdysozoa</taxon>
        <taxon>Arthropoda</taxon>
        <taxon>Hexapoda</taxon>
        <taxon>Insecta</taxon>
        <taxon>Pterygota</taxon>
        <taxon>Neoptera</taxon>
        <taxon>Endopterygota</taxon>
        <taxon>Hymenoptera</taxon>
        <taxon>Apocrita</taxon>
        <taxon>Aculeata</taxon>
        <taxon>Apoidea</taxon>
        <taxon>Anthophila</taxon>
        <taxon>Apidae</taxon>
        <taxon>Bombus</taxon>
        <taxon>Bombus</taxon>
    </lineage>
</organism>
<dbReference type="InterPro" id="IPR005137">
    <property type="entry name" value="BtpA"/>
</dbReference>
<keyword evidence="2" id="KW-1185">Reference proteome</keyword>